<dbReference type="EMBL" id="KR997933">
    <property type="protein sequence ID" value="AKU45334.1"/>
    <property type="molecule type" value="Genomic_DNA"/>
</dbReference>
<reference evidence="2 3" key="1">
    <citation type="journal article" date="2016" name="BMC Microbiol.">
        <title>Characterization of mycobacteria and mycobacteriophages isolated from compost at the Sao Paulo Zoo Park Foundation in Brazil and creation of the new mycobacteriophage Cluster U.</title>
        <authorList>
            <person name="Lima-Junior J.D."/>
            <person name="Viana-Niero C."/>
            <person name="Conde Oliveira D.V."/>
            <person name="Machado G.E."/>
            <person name="Rabello M.C."/>
            <person name="Martins-Junior J."/>
            <person name="Martins L.F."/>
            <person name="Digiampietri L.A."/>
            <person name="da Silva A.M."/>
            <person name="Setubal J.C."/>
            <person name="Russell D.A."/>
            <person name="Jacobs-Sera D."/>
            <person name="Pope W.H."/>
            <person name="Hatfull G.F."/>
            <person name="Leao S.C."/>
        </authorList>
    </citation>
    <scope>NUCLEOTIDE SEQUENCE [LARGE SCALE GENOMIC DNA]</scope>
</reference>
<evidence type="ECO:0000313" key="2">
    <source>
        <dbReference type="EMBL" id="AKU45334.1"/>
    </source>
</evidence>
<proteinExistence type="predicted"/>
<dbReference type="Proteomes" id="UP000222075">
    <property type="component" value="Segment"/>
</dbReference>
<gene>
    <name evidence="2" type="ORF">MADRUGA_44</name>
</gene>
<organism evidence="2 3">
    <name type="scientific">Mycobacterium phage Madruga</name>
    <dbReference type="NCBI Taxonomy" id="1675552"/>
    <lineage>
        <taxon>Viruses</taxon>
        <taxon>Duplodnaviria</taxon>
        <taxon>Heunggongvirae</taxon>
        <taxon>Uroviricota</taxon>
        <taxon>Caudoviricetes</taxon>
        <taxon>Patiencevirus</taxon>
        <taxon>Patiencevirus patience</taxon>
    </lineage>
</organism>
<feature type="region of interest" description="Disordered" evidence="1">
    <location>
        <begin position="94"/>
        <end position="113"/>
    </location>
</feature>
<evidence type="ECO:0000313" key="3">
    <source>
        <dbReference type="Proteomes" id="UP000222075"/>
    </source>
</evidence>
<name>A0A0K1LS80_9CAUD</name>
<protein>
    <submittedName>
        <fullName evidence="2">Uncharacterized protein</fullName>
    </submittedName>
</protein>
<evidence type="ECO:0000256" key="1">
    <source>
        <dbReference type="SAM" id="MobiDB-lite"/>
    </source>
</evidence>
<sequence length="113" mass="12622">MHPRTRVPQSTELRSPSGELIGDERQKIYIAALEKQIVRLSIRDVQFRSALEAATGRPYDSFDPRGMSYEDICEVIASDLARGLNLSIQEARSLVQENSQTANPSQMESTIQG</sequence>
<accession>A0A0K1LS80</accession>